<organism evidence="1 2">
    <name type="scientific">Ficus carica</name>
    <name type="common">Common fig</name>
    <dbReference type="NCBI Taxonomy" id="3494"/>
    <lineage>
        <taxon>Eukaryota</taxon>
        <taxon>Viridiplantae</taxon>
        <taxon>Streptophyta</taxon>
        <taxon>Embryophyta</taxon>
        <taxon>Tracheophyta</taxon>
        <taxon>Spermatophyta</taxon>
        <taxon>Magnoliopsida</taxon>
        <taxon>eudicotyledons</taxon>
        <taxon>Gunneridae</taxon>
        <taxon>Pentapetalae</taxon>
        <taxon>rosids</taxon>
        <taxon>fabids</taxon>
        <taxon>Rosales</taxon>
        <taxon>Moraceae</taxon>
        <taxon>Ficeae</taxon>
        <taxon>Ficus</taxon>
    </lineage>
</organism>
<reference evidence="1" key="1">
    <citation type="submission" date="2023-07" db="EMBL/GenBank/DDBJ databases">
        <title>draft genome sequence of fig (Ficus carica).</title>
        <authorList>
            <person name="Takahashi T."/>
            <person name="Nishimura K."/>
        </authorList>
    </citation>
    <scope>NUCLEOTIDE SEQUENCE</scope>
</reference>
<accession>A0AA88CW51</accession>
<sequence>MEMIFRICHIEAYLQVPLASQCLPRDARLWWKTLGERAMPGDSWAEFRALIIASYGPLPNEDADLPYCDPEIYNDMYLGGYLGYAADWRAYPNESMGHYTFLGKAHMLQVDALVDDIIQVLVDDAGIPEPLFEGGPFLPKDPIPVVPLQEIPQQEAEADAEGNDVDPADFMAALEDQPEHPPVIIID</sequence>
<evidence type="ECO:0000313" key="1">
    <source>
        <dbReference type="EMBL" id="GMN20109.1"/>
    </source>
</evidence>
<name>A0AA88CW51_FICCA</name>
<feature type="non-terminal residue" evidence="1">
    <location>
        <position position="1"/>
    </location>
</feature>
<gene>
    <name evidence="1" type="ORF">TIFTF001_050988</name>
</gene>
<dbReference type="Proteomes" id="UP001187192">
    <property type="component" value="Unassembled WGS sequence"/>
</dbReference>
<protein>
    <submittedName>
        <fullName evidence="1">Uncharacterized protein</fullName>
    </submittedName>
</protein>
<keyword evidence="2" id="KW-1185">Reference proteome</keyword>
<dbReference type="AlphaFoldDB" id="A0AA88CW51"/>
<comment type="caution">
    <text evidence="1">The sequence shown here is derived from an EMBL/GenBank/DDBJ whole genome shotgun (WGS) entry which is preliminary data.</text>
</comment>
<evidence type="ECO:0000313" key="2">
    <source>
        <dbReference type="Proteomes" id="UP001187192"/>
    </source>
</evidence>
<dbReference type="EMBL" id="BTGU01008935">
    <property type="protein sequence ID" value="GMN20109.1"/>
    <property type="molecule type" value="Genomic_DNA"/>
</dbReference>
<proteinExistence type="predicted"/>